<dbReference type="GO" id="GO:0008237">
    <property type="term" value="F:metallopeptidase activity"/>
    <property type="evidence" value="ECO:0007669"/>
    <property type="project" value="InterPro"/>
</dbReference>
<dbReference type="Proteomes" id="UP000664521">
    <property type="component" value="Unassembled WGS sequence"/>
</dbReference>
<evidence type="ECO:0000313" key="3">
    <source>
        <dbReference type="Proteomes" id="UP000664521"/>
    </source>
</evidence>
<dbReference type="Gene3D" id="3.40.390.10">
    <property type="entry name" value="Collagenase (Catalytic Domain)"/>
    <property type="match status" value="1"/>
</dbReference>
<proteinExistence type="predicted"/>
<sequence>MKFPFAPVAFLIFGICSGLFIGAVEATSTRSWRRVLSSRVSQLGLRAGGSFDAALTFKRVQKTCPQPAVNDAGQQMTEMAQAASAAMDDLVNDRPNGKAQSMYNSVFGQENDADLRKGYYKIVKDVFDSIAAFTNSGSDWSLYCDESWATYHPFSKTEEDEDGKTKIGYWMAKDPTEFSRDQHFEGGISGVCSAGTLAWTLHGPNVIQLCPMLFNKGVAGIISSNVPVTIPQDQSYGEKEKRIDQMNTMASTFLHEMAHQVKDTIDDLPAIRNDGTEAGTTLKDKVGNILALGFRNTSMFALPFFRSLRDALLTLWTSIESYGWKYVYNLGRFRTPSARQNADSYMNFAIGVYYTGNDWSTGVSR</sequence>
<feature type="signal peptide" evidence="1">
    <location>
        <begin position="1"/>
        <end position="26"/>
    </location>
</feature>
<accession>A0A8H3F318</accession>
<keyword evidence="1" id="KW-0732">Signal</keyword>
<gene>
    <name evidence="2" type="ORF">HETSPECPRED_002807</name>
</gene>
<protein>
    <recommendedName>
        <fullName evidence="4">Lysine-specific metallo-endopeptidase domain-containing protein</fullName>
    </recommendedName>
</protein>
<evidence type="ECO:0000256" key="1">
    <source>
        <dbReference type="SAM" id="SignalP"/>
    </source>
</evidence>
<organism evidence="2 3">
    <name type="scientific">Heterodermia speciosa</name>
    <dbReference type="NCBI Taxonomy" id="116794"/>
    <lineage>
        <taxon>Eukaryota</taxon>
        <taxon>Fungi</taxon>
        <taxon>Dikarya</taxon>
        <taxon>Ascomycota</taxon>
        <taxon>Pezizomycotina</taxon>
        <taxon>Lecanoromycetes</taxon>
        <taxon>OSLEUM clade</taxon>
        <taxon>Lecanoromycetidae</taxon>
        <taxon>Caliciales</taxon>
        <taxon>Physciaceae</taxon>
        <taxon>Heterodermia</taxon>
    </lineage>
</organism>
<keyword evidence="3" id="KW-1185">Reference proteome</keyword>
<dbReference type="AlphaFoldDB" id="A0A8H3F318"/>
<feature type="chain" id="PRO_5034425418" description="Lysine-specific metallo-endopeptidase domain-containing protein" evidence="1">
    <location>
        <begin position="27"/>
        <end position="365"/>
    </location>
</feature>
<reference evidence="2" key="1">
    <citation type="submission" date="2021-03" db="EMBL/GenBank/DDBJ databases">
        <authorList>
            <person name="Tagirdzhanova G."/>
        </authorList>
    </citation>
    <scope>NUCLEOTIDE SEQUENCE</scope>
</reference>
<evidence type="ECO:0000313" key="2">
    <source>
        <dbReference type="EMBL" id="CAF9916260.1"/>
    </source>
</evidence>
<dbReference type="EMBL" id="CAJPDS010000017">
    <property type="protein sequence ID" value="CAF9916260.1"/>
    <property type="molecule type" value="Genomic_DNA"/>
</dbReference>
<comment type="caution">
    <text evidence="2">The sequence shown here is derived from an EMBL/GenBank/DDBJ whole genome shotgun (WGS) entry which is preliminary data.</text>
</comment>
<evidence type="ECO:0008006" key="4">
    <source>
        <dbReference type="Google" id="ProtNLM"/>
    </source>
</evidence>
<dbReference type="InterPro" id="IPR024079">
    <property type="entry name" value="MetalloPept_cat_dom_sf"/>
</dbReference>
<name>A0A8H3F318_9LECA</name>